<dbReference type="PANTHER" id="PTHR12300:SF150">
    <property type="entry name" value="HVA22-LIKE PROTEIN K"/>
    <property type="match status" value="1"/>
</dbReference>
<keyword evidence="3" id="KW-1185">Reference proteome</keyword>
<protein>
    <recommendedName>
        <fullName evidence="1">HVA22-like protein</fullName>
    </recommendedName>
</protein>
<evidence type="ECO:0000313" key="3">
    <source>
        <dbReference type="Proteomes" id="UP001341840"/>
    </source>
</evidence>
<dbReference type="EMBL" id="JASCZI010030646">
    <property type="protein sequence ID" value="MED6124080.1"/>
    <property type="molecule type" value="Genomic_DNA"/>
</dbReference>
<gene>
    <name evidence="2" type="ORF">PIB30_055738</name>
</gene>
<dbReference type="PANTHER" id="PTHR12300">
    <property type="entry name" value="HVA22-LIKE PROTEINS"/>
    <property type="match status" value="1"/>
</dbReference>
<comment type="similarity">
    <text evidence="1">Belongs to the DP1 family.</text>
</comment>
<dbReference type="Proteomes" id="UP001341840">
    <property type="component" value="Unassembled WGS sequence"/>
</dbReference>
<proteinExistence type="inferred from homology"/>
<sequence>MFQFPAILPLPRVPERLKLYGSFSLIEVFTDKLISWFPMYYHMKFAFLVWLQLPSTNDNLSDGDED</sequence>
<dbReference type="InterPro" id="IPR004345">
    <property type="entry name" value="TB2_DP1_HVA22"/>
</dbReference>
<name>A0ABU6RJH7_9FABA</name>
<comment type="subcellular location">
    <subcellularLocation>
        <location evidence="1">Membrane</location>
        <topology evidence="1">Multi-pass membrane protein</topology>
    </subcellularLocation>
</comment>
<evidence type="ECO:0000313" key="2">
    <source>
        <dbReference type="EMBL" id="MED6124080.1"/>
    </source>
</evidence>
<dbReference type="Pfam" id="PF03134">
    <property type="entry name" value="TB2_DP1_HVA22"/>
    <property type="match status" value="1"/>
</dbReference>
<organism evidence="2 3">
    <name type="scientific">Stylosanthes scabra</name>
    <dbReference type="NCBI Taxonomy" id="79078"/>
    <lineage>
        <taxon>Eukaryota</taxon>
        <taxon>Viridiplantae</taxon>
        <taxon>Streptophyta</taxon>
        <taxon>Embryophyta</taxon>
        <taxon>Tracheophyta</taxon>
        <taxon>Spermatophyta</taxon>
        <taxon>Magnoliopsida</taxon>
        <taxon>eudicotyledons</taxon>
        <taxon>Gunneridae</taxon>
        <taxon>Pentapetalae</taxon>
        <taxon>rosids</taxon>
        <taxon>fabids</taxon>
        <taxon>Fabales</taxon>
        <taxon>Fabaceae</taxon>
        <taxon>Papilionoideae</taxon>
        <taxon>50 kb inversion clade</taxon>
        <taxon>dalbergioids sensu lato</taxon>
        <taxon>Dalbergieae</taxon>
        <taxon>Pterocarpus clade</taxon>
        <taxon>Stylosanthes</taxon>
    </lineage>
</organism>
<accession>A0ABU6RJH7</accession>
<evidence type="ECO:0000256" key="1">
    <source>
        <dbReference type="RuleBase" id="RU362006"/>
    </source>
</evidence>
<comment type="caution">
    <text evidence="2">The sequence shown here is derived from an EMBL/GenBank/DDBJ whole genome shotgun (WGS) entry which is preliminary data.</text>
</comment>
<reference evidence="2 3" key="1">
    <citation type="journal article" date="2023" name="Plants (Basel)">
        <title>Bridging the Gap: Combining Genomics and Transcriptomics Approaches to Understand Stylosanthes scabra, an Orphan Legume from the Brazilian Caatinga.</title>
        <authorList>
            <person name="Ferreira-Neto J.R.C."/>
            <person name="da Silva M.D."/>
            <person name="Binneck E."/>
            <person name="de Melo N.F."/>
            <person name="da Silva R.H."/>
            <person name="de Melo A.L.T.M."/>
            <person name="Pandolfi V."/>
            <person name="Bustamante F.O."/>
            <person name="Brasileiro-Vidal A.C."/>
            <person name="Benko-Iseppon A.M."/>
        </authorList>
    </citation>
    <scope>NUCLEOTIDE SEQUENCE [LARGE SCALE GENOMIC DNA]</scope>
    <source>
        <tissue evidence="2">Leaves</tissue>
    </source>
</reference>